<dbReference type="Pfam" id="PF03407">
    <property type="entry name" value="Nucleotid_trans"/>
    <property type="match status" value="1"/>
</dbReference>
<dbReference type="InterPro" id="IPR005069">
    <property type="entry name" value="Nucl-diP-sugar_transferase"/>
</dbReference>
<accession>A0A1Y2EWI2</accession>
<reference evidence="2 3" key="1">
    <citation type="submission" date="2016-07" db="EMBL/GenBank/DDBJ databases">
        <title>Pervasive Adenine N6-methylation of Active Genes in Fungi.</title>
        <authorList>
            <consortium name="DOE Joint Genome Institute"/>
            <person name="Mondo S.J."/>
            <person name="Dannebaum R.O."/>
            <person name="Kuo R.C."/>
            <person name="Labutti K."/>
            <person name="Haridas S."/>
            <person name="Kuo A."/>
            <person name="Salamov A."/>
            <person name="Ahrendt S.R."/>
            <person name="Lipzen A."/>
            <person name="Sullivan W."/>
            <person name="Andreopoulos W.B."/>
            <person name="Clum A."/>
            <person name="Lindquist E."/>
            <person name="Daum C."/>
            <person name="Ramamoorthy G.K."/>
            <person name="Gryganskyi A."/>
            <person name="Culley D."/>
            <person name="Magnuson J.K."/>
            <person name="James T.Y."/>
            <person name="O'Malley M.A."/>
            <person name="Stajich J.E."/>
            <person name="Spatafora J.W."/>
            <person name="Visel A."/>
            <person name="Grigoriev I.V."/>
        </authorList>
    </citation>
    <scope>NUCLEOTIDE SEQUENCE [LARGE SCALE GENOMIC DNA]</scope>
    <source>
        <strain evidence="2 3">62-1032</strain>
    </source>
</reference>
<dbReference type="AlphaFoldDB" id="A0A1Y2EWI2"/>
<dbReference type="Proteomes" id="UP000193467">
    <property type="component" value="Unassembled WGS sequence"/>
</dbReference>
<name>A0A1Y2EWI2_9BASI</name>
<proteinExistence type="predicted"/>
<evidence type="ECO:0000313" key="2">
    <source>
        <dbReference type="EMBL" id="ORY75961.1"/>
    </source>
</evidence>
<comment type="caution">
    <text evidence="2">The sequence shown here is derived from an EMBL/GenBank/DDBJ whole genome shotgun (WGS) entry which is preliminary data.</text>
</comment>
<protein>
    <recommendedName>
        <fullName evidence="1">Nucleotide-diphospho-sugar transferase domain-containing protein</fullName>
    </recommendedName>
</protein>
<evidence type="ECO:0000259" key="1">
    <source>
        <dbReference type="Pfam" id="PF03407"/>
    </source>
</evidence>
<feature type="domain" description="Nucleotide-diphospho-sugar transferase" evidence="1">
    <location>
        <begin position="164"/>
        <end position="294"/>
    </location>
</feature>
<dbReference type="InParanoid" id="A0A1Y2EWI2"/>
<gene>
    <name evidence="2" type="ORF">BCR35DRAFT_353484</name>
</gene>
<keyword evidence="3" id="KW-1185">Reference proteome</keyword>
<evidence type="ECO:0000313" key="3">
    <source>
        <dbReference type="Proteomes" id="UP000193467"/>
    </source>
</evidence>
<dbReference type="EMBL" id="MCGR01000036">
    <property type="protein sequence ID" value="ORY75961.1"/>
    <property type="molecule type" value="Genomic_DNA"/>
</dbReference>
<dbReference type="OrthoDB" id="5273213at2759"/>
<organism evidence="2 3">
    <name type="scientific">Leucosporidium creatinivorum</name>
    <dbReference type="NCBI Taxonomy" id="106004"/>
    <lineage>
        <taxon>Eukaryota</taxon>
        <taxon>Fungi</taxon>
        <taxon>Dikarya</taxon>
        <taxon>Basidiomycota</taxon>
        <taxon>Pucciniomycotina</taxon>
        <taxon>Microbotryomycetes</taxon>
        <taxon>Leucosporidiales</taxon>
        <taxon>Leucosporidium</taxon>
    </lineage>
</organism>
<sequence length="569" mass="62673">MSTPMLLAPVAPSRYRQLVIRGLLSLLALVCVLHLTKRTSSPPPSIAKSHPGSTLTFKSYLKAHFPISAPLSDDLGEELAQDARPHLWLTVADAQMMDGPTAGLQMMIRKLNQEREAKMERRTELVVLCLDTGCLSKAEERGSYAYGGFRGGVPIRMVGGPREWFKVAGVLDALRSGRDVFFVDSEVYFKNDPYPLLDPLLNSADIVAGEMPVGTLNTGLMWIKASDKALEMWETMSELAIEGAAKVQDDFNKLLATADRLTTDPEGSSNTGFLSANGLQVQLLDPNSFRGVNIIFGDLEVERPDAVSLQLSCSGDSRDRAFIAQSLGYYPDLDGYYTSRRSLLKIDELRGSSDEVLQMFKILLVAAHYSRRSIEPPSTVTFTDLAGLPRPIYTSFAISRIGKSIGVSIVEYNYAHHAIQHLASAPPLPLGGPRGVEAPQAVLSEGEEGEQGVEDPEFVLEDENEEEEGVAALQGSAELDLRNCETLSDLLHRLLSHAYHHERVLTLTNFRTAPNWRNWELPEPVANLTTCLDLDKPPTCGAICRRSAEEPKKTKWPSLREVMVEPGAW</sequence>